<evidence type="ECO:0000259" key="9">
    <source>
        <dbReference type="PROSITE" id="PS50072"/>
    </source>
</evidence>
<dbReference type="GO" id="GO:0003755">
    <property type="term" value="F:peptidyl-prolyl cis-trans isomerase activity"/>
    <property type="evidence" value="ECO:0007669"/>
    <property type="project" value="UniProtKB-UniRule"/>
</dbReference>
<evidence type="ECO:0000256" key="7">
    <source>
        <dbReference type="RuleBase" id="RU363019"/>
    </source>
</evidence>
<keyword evidence="3 7" id="KW-0732">Signal</keyword>
<evidence type="ECO:0000313" key="11">
    <source>
        <dbReference type="Proteomes" id="UP001377567"/>
    </source>
</evidence>
<feature type="compositionally biased region" description="Acidic residues" evidence="8">
    <location>
        <begin position="216"/>
        <end position="225"/>
    </location>
</feature>
<dbReference type="GO" id="GO:0016018">
    <property type="term" value="F:cyclosporin A binding"/>
    <property type="evidence" value="ECO:0007669"/>
    <property type="project" value="TreeGrafter"/>
</dbReference>
<organism evidence="10 11">
    <name type="scientific">Maudiozyma humilis</name>
    <name type="common">Sour dough yeast</name>
    <name type="synonym">Kazachstania humilis</name>
    <dbReference type="NCBI Taxonomy" id="51915"/>
    <lineage>
        <taxon>Eukaryota</taxon>
        <taxon>Fungi</taxon>
        <taxon>Dikarya</taxon>
        <taxon>Ascomycota</taxon>
        <taxon>Saccharomycotina</taxon>
        <taxon>Saccharomycetes</taxon>
        <taxon>Saccharomycetales</taxon>
        <taxon>Saccharomycetaceae</taxon>
        <taxon>Maudiozyma</taxon>
    </lineage>
</organism>
<sequence>MQLYNSISTLVVLLFLHFLRMAGANEGEAPSEDSPVITHKVYFDIQHGEEKVGRITVGLYGLIVPQTVENFYELTISSTPSMGYTNSIFHRVIPGFMIQGGDFTNGDGTGGKSIFGSTFKDENFKVSHSRAGLLSMANRGKDTNGSQFFITLAATTWLDGKHVVFGEVLEGMDVVEYIGNVKVNYRDRPVEDVRIVDCGELETMPLDNVQAAELQEELQSEEEEQAQSNAAHDEL</sequence>
<proteinExistence type="inferred from homology"/>
<dbReference type="InterPro" id="IPR002130">
    <property type="entry name" value="Cyclophilin-type_PPIase_dom"/>
</dbReference>
<protein>
    <recommendedName>
        <fullName evidence="7">Peptidyl-prolyl cis-trans isomerase</fullName>
        <shortName evidence="7">PPIase</shortName>
        <ecNumber evidence="7">5.2.1.8</ecNumber>
    </recommendedName>
</protein>
<gene>
    <name evidence="10" type="ORF">DAKH74_055970</name>
</gene>
<evidence type="ECO:0000256" key="8">
    <source>
        <dbReference type="SAM" id="MobiDB-lite"/>
    </source>
</evidence>
<comment type="caution">
    <text evidence="10">The sequence shown here is derived from an EMBL/GenBank/DDBJ whole genome shotgun (WGS) entry which is preliminary data.</text>
</comment>
<evidence type="ECO:0000256" key="3">
    <source>
        <dbReference type="ARBA" id="ARBA00022729"/>
    </source>
</evidence>
<dbReference type="GO" id="GO:0000324">
    <property type="term" value="C:fungal-type vacuole"/>
    <property type="evidence" value="ECO:0007669"/>
    <property type="project" value="TreeGrafter"/>
</dbReference>
<dbReference type="AlphaFoldDB" id="A0AAV5S611"/>
<accession>A0AAV5S611</accession>
<evidence type="ECO:0000256" key="4">
    <source>
        <dbReference type="ARBA" id="ARBA00023110"/>
    </source>
</evidence>
<dbReference type="Pfam" id="PF00160">
    <property type="entry name" value="Pro_isomerase"/>
    <property type="match status" value="1"/>
</dbReference>
<dbReference type="FunFam" id="2.40.100.10:FF:000019">
    <property type="entry name" value="Peptidyl-prolyl cis-trans isomerase"/>
    <property type="match status" value="1"/>
</dbReference>
<feature type="signal peptide" evidence="7">
    <location>
        <begin position="1"/>
        <end position="24"/>
    </location>
</feature>
<evidence type="ECO:0000313" key="10">
    <source>
        <dbReference type="EMBL" id="GMM58980.1"/>
    </source>
</evidence>
<feature type="compositionally biased region" description="Low complexity" evidence="8">
    <location>
        <begin position="226"/>
        <end position="235"/>
    </location>
</feature>
<evidence type="ECO:0000256" key="1">
    <source>
        <dbReference type="ARBA" id="ARBA00000971"/>
    </source>
</evidence>
<reference evidence="10 11" key="1">
    <citation type="journal article" date="2023" name="Elife">
        <title>Identification of key yeast species and microbe-microbe interactions impacting larval growth of Drosophila in the wild.</title>
        <authorList>
            <person name="Mure A."/>
            <person name="Sugiura Y."/>
            <person name="Maeda R."/>
            <person name="Honda K."/>
            <person name="Sakurai N."/>
            <person name="Takahashi Y."/>
            <person name="Watada M."/>
            <person name="Katoh T."/>
            <person name="Gotoh A."/>
            <person name="Gotoh Y."/>
            <person name="Taniguchi I."/>
            <person name="Nakamura K."/>
            <person name="Hayashi T."/>
            <person name="Katayama T."/>
            <person name="Uemura T."/>
            <person name="Hattori Y."/>
        </authorList>
    </citation>
    <scope>NUCLEOTIDE SEQUENCE [LARGE SCALE GENOMIC DNA]</scope>
    <source>
        <strain evidence="10 11">KH-74</strain>
    </source>
</reference>
<feature type="chain" id="PRO_5043111017" description="Peptidyl-prolyl cis-trans isomerase" evidence="7">
    <location>
        <begin position="25"/>
        <end position="235"/>
    </location>
</feature>
<keyword evidence="5 7" id="KW-0413">Isomerase</keyword>
<dbReference type="PANTHER" id="PTHR11071">
    <property type="entry name" value="PEPTIDYL-PROLYL CIS-TRANS ISOMERASE"/>
    <property type="match status" value="1"/>
</dbReference>
<dbReference type="Proteomes" id="UP001377567">
    <property type="component" value="Unassembled WGS sequence"/>
</dbReference>
<keyword evidence="11" id="KW-1185">Reference proteome</keyword>
<dbReference type="PROSITE" id="PS00170">
    <property type="entry name" value="CSA_PPIASE_1"/>
    <property type="match status" value="1"/>
</dbReference>
<evidence type="ECO:0000256" key="5">
    <source>
        <dbReference type="ARBA" id="ARBA00023235"/>
    </source>
</evidence>
<evidence type="ECO:0000256" key="6">
    <source>
        <dbReference type="ARBA" id="ARBA00038340"/>
    </source>
</evidence>
<comment type="similarity">
    <text evidence="6">Belongs to the cyclophilin-type PPIase family. PPIase B subfamily.</text>
</comment>
<dbReference type="Gene3D" id="2.40.100.10">
    <property type="entry name" value="Cyclophilin-like"/>
    <property type="match status" value="1"/>
</dbReference>
<dbReference type="InterPro" id="IPR020892">
    <property type="entry name" value="Cyclophilin-type_PPIase_CS"/>
</dbReference>
<evidence type="ECO:0000256" key="2">
    <source>
        <dbReference type="ARBA" id="ARBA00002388"/>
    </source>
</evidence>
<name>A0AAV5S611_MAUHU</name>
<dbReference type="InterPro" id="IPR029000">
    <property type="entry name" value="Cyclophilin-like_dom_sf"/>
</dbReference>
<feature type="domain" description="PPIase cyclophilin-type" evidence="9">
    <location>
        <begin position="42"/>
        <end position="200"/>
    </location>
</feature>
<comment type="catalytic activity">
    <reaction evidence="1 7">
        <text>[protein]-peptidylproline (omega=180) = [protein]-peptidylproline (omega=0)</text>
        <dbReference type="Rhea" id="RHEA:16237"/>
        <dbReference type="Rhea" id="RHEA-COMP:10747"/>
        <dbReference type="Rhea" id="RHEA-COMP:10748"/>
        <dbReference type="ChEBI" id="CHEBI:83833"/>
        <dbReference type="ChEBI" id="CHEBI:83834"/>
        <dbReference type="EC" id="5.2.1.8"/>
    </reaction>
</comment>
<dbReference type="EMBL" id="BTGD01000025">
    <property type="protein sequence ID" value="GMM58980.1"/>
    <property type="molecule type" value="Genomic_DNA"/>
</dbReference>
<dbReference type="GO" id="GO:0006457">
    <property type="term" value="P:protein folding"/>
    <property type="evidence" value="ECO:0007669"/>
    <property type="project" value="InterPro"/>
</dbReference>
<comment type="function">
    <text evidence="2 7">PPIases accelerate the folding of proteins. It catalyzes the cis-trans isomerization of proline imidic peptide bonds in oligopeptides.</text>
</comment>
<dbReference type="PROSITE" id="PS50072">
    <property type="entry name" value="CSA_PPIASE_2"/>
    <property type="match status" value="1"/>
</dbReference>
<dbReference type="EC" id="5.2.1.8" evidence="7"/>
<dbReference type="PRINTS" id="PR00153">
    <property type="entry name" value="CSAPPISMRASE"/>
</dbReference>
<dbReference type="GO" id="GO:0005783">
    <property type="term" value="C:endoplasmic reticulum"/>
    <property type="evidence" value="ECO:0007669"/>
    <property type="project" value="TreeGrafter"/>
</dbReference>
<keyword evidence="4 7" id="KW-0697">Rotamase</keyword>
<dbReference type="SUPFAM" id="SSF50891">
    <property type="entry name" value="Cyclophilin-like"/>
    <property type="match status" value="1"/>
</dbReference>
<feature type="region of interest" description="Disordered" evidence="8">
    <location>
        <begin position="216"/>
        <end position="235"/>
    </location>
</feature>
<dbReference type="PANTHER" id="PTHR11071:SF561">
    <property type="entry name" value="PEPTIDYL-PROLYL CIS-TRANS ISOMERASE D-RELATED"/>
    <property type="match status" value="1"/>
</dbReference>